<evidence type="ECO:0000313" key="3">
    <source>
        <dbReference type="Proteomes" id="UP000663828"/>
    </source>
</evidence>
<feature type="transmembrane region" description="Helical" evidence="1">
    <location>
        <begin position="214"/>
        <end position="230"/>
    </location>
</feature>
<gene>
    <name evidence="2" type="ORF">XAT740_LOCUS4545</name>
</gene>
<feature type="transmembrane region" description="Helical" evidence="1">
    <location>
        <begin position="404"/>
        <end position="425"/>
    </location>
</feature>
<accession>A0A813UUW3</accession>
<reference evidence="2" key="1">
    <citation type="submission" date="2021-02" db="EMBL/GenBank/DDBJ databases">
        <authorList>
            <person name="Nowell W R."/>
        </authorList>
    </citation>
    <scope>NUCLEOTIDE SEQUENCE</scope>
</reference>
<evidence type="ECO:0000256" key="1">
    <source>
        <dbReference type="SAM" id="Phobius"/>
    </source>
</evidence>
<feature type="transmembrane region" description="Helical" evidence="1">
    <location>
        <begin position="143"/>
        <end position="163"/>
    </location>
</feature>
<dbReference type="AlphaFoldDB" id="A0A813UUW3"/>
<keyword evidence="1" id="KW-1133">Transmembrane helix</keyword>
<name>A0A813UUW3_ADIRI</name>
<feature type="transmembrane region" description="Helical" evidence="1">
    <location>
        <begin position="25"/>
        <end position="45"/>
    </location>
</feature>
<dbReference type="EMBL" id="CAJNOR010000187">
    <property type="protein sequence ID" value="CAF0832677.1"/>
    <property type="molecule type" value="Genomic_DNA"/>
</dbReference>
<feature type="transmembrane region" description="Helical" evidence="1">
    <location>
        <begin position="334"/>
        <end position="351"/>
    </location>
</feature>
<feature type="transmembrane region" description="Helical" evidence="1">
    <location>
        <begin position="242"/>
        <end position="268"/>
    </location>
</feature>
<feature type="transmembrane region" description="Helical" evidence="1">
    <location>
        <begin position="358"/>
        <end position="380"/>
    </location>
</feature>
<dbReference type="Proteomes" id="UP000663828">
    <property type="component" value="Unassembled WGS sequence"/>
</dbReference>
<feature type="transmembrane region" description="Helical" evidence="1">
    <location>
        <begin position="280"/>
        <end position="298"/>
    </location>
</feature>
<organism evidence="2 3">
    <name type="scientific">Adineta ricciae</name>
    <name type="common">Rotifer</name>
    <dbReference type="NCBI Taxonomy" id="249248"/>
    <lineage>
        <taxon>Eukaryota</taxon>
        <taxon>Metazoa</taxon>
        <taxon>Spiralia</taxon>
        <taxon>Gnathifera</taxon>
        <taxon>Rotifera</taxon>
        <taxon>Eurotatoria</taxon>
        <taxon>Bdelloidea</taxon>
        <taxon>Adinetida</taxon>
        <taxon>Adinetidae</taxon>
        <taxon>Adineta</taxon>
    </lineage>
</organism>
<keyword evidence="1" id="KW-0812">Transmembrane</keyword>
<keyword evidence="1" id="KW-0472">Membrane</keyword>
<evidence type="ECO:0000313" key="2">
    <source>
        <dbReference type="EMBL" id="CAF0832677.1"/>
    </source>
</evidence>
<sequence length="426" mass="49609">MASTYPSSSSSSRQTKRLTKDQRSCVILIVGICCFLGALLLYIGSQDAYKVSTLMRGLCRVRSVNVKYTRYNYFPCWNITVMYENRIREEYMIESTGTRSDRWAWIKARKYQVNETYPCYHSRNESSIIQWGWEWTQPTKLKASISFFSGLLLITIAVVLLIVRQRFQTETKTAAEQTLLNSAYKQSHFHSDAYQTKNKETRESVNQLVHRTRWFPDIIISLILFLLAVTHEQLTLDRDLELIGLCLILICSGFNKYLIALLGIVSLTSEIIMHHRNNKLRALLHASTMFMIHVYLTALRMDTSWIFERIRKVSNAQQAKYCFQLLYEMRINPLMTLIAAGQQILAFHLWYSGIVKSIGVLSFQFVLVSSYLMALIWNYILCKDSNQLLLIPFIRNRFPDKHPFWAQFVTCLHLTLVISLILTLIV</sequence>
<keyword evidence="3" id="KW-1185">Reference proteome</keyword>
<protein>
    <submittedName>
        <fullName evidence="2">Uncharacterized protein</fullName>
    </submittedName>
</protein>
<comment type="caution">
    <text evidence="2">The sequence shown here is derived from an EMBL/GenBank/DDBJ whole genome shotgun (WGS) entry which is preliminary data.</text>
</comment>
<proteinExistence type="predicted"/>